<name>A0A6V7H5M6_9HYME</name>
<keyword evidence="2" id="KW-1185">Reference proteome</keyword>
<gene>
    <name evidence="1" type="ORF">MHI_LOCUS486287</name>
</gene>
<dbReference type="EMBL" id="CAJDYZ010007882">
    <property type="protein sequence ID" value="CAD1474749.1"/>
    <property type="molecule type" value="Genomic_DNA"/>
</dbReference>
<sequence length="114" mass="13074">MSNQYSTKRRNRCILPVLLANGEEELPCSLGQFMSSRLAVKDPPGKSRRSLTRSTEIGNLSTRLDSTRVDNKREFTYEFSVGSTRWNVELGVFLERFQRRGSEDNRRATNVDGQ</sequence>
<reference evidence="1" key="1">
    <citation type="submission" date="2020-07" db="EMBL/GenBank/DDBJ databases">
        <authorList>
            <person name="Nazaruddin N."/>
        </authorList>
    </citation>
    <scope>NUCLEOTIDE SEQUENCE</scope>
</reference>
<dbReference type="AlphaFoldDB" id="A0A6V7H5M6"/>
<protein>
    <submittedName>
        <fullName evidence="1">Uncharacterized protein</fullName>
    </submittedName>
</protein>
<proteinExistence type="predicted"/>
<evidence type="ECO:0000313" key="2">
    <source>
        <dbReference type="Proteomes" id="UP000752696"/>
    </source>
</evidence>
<accession>A0A6V7H5M6</accession>
<evidence type="ECO:0000313" key="1">
    <source>
        <dbReference type="EMBL" id="CAD1474749.1"/>
    </source>
</evidence>
<feature type="non-terminal residue" evidence="1">
    <location>
        <position position="114"/>
    </location>
</feature>
<dbReference type="Proteomes" id="UP000752696">
    <property type="component" value="Unassembled WGS sequence"/>
</dbReference>
<comment type="caution">
    <text evidence="1">The sequence shown here is derived from an EMBL/GenBank/DDBJ whole genome shotgun (WGS) entry which is preliminary data.</text>
</comment>
<organism evidence="1 2">
    <name type="scientific">Heterotrigona itama</name>
    <dbReference type="NCBI Taxonomy" id="395501"/>
    <lineage>
        <taxon>Eukaryota</taxon>
        <taxon>Metazoa</taxon>
        <taxon>Ecdysozoa</taxon>
        <taxon>Arthropoda</taxon>
        <taxon>Hexapoda</taxon>
        <taxon>Insecta</taxon>
        <taxon>Pterygota</taxon>
        <taxon>Neoptera</taxon>
        <taxon>Endopterygota</taxon>
        <taxon>Hymenoptera</taxon>
        <taxon>Apocrita</taxon>
        <taxon>Aculeata</taxon>
        <taxon>Apoidea</taxon>
        <taxon>Anthophila</taxon>
        <taxon>Apidae</taxon>
        <taxon>Heterotrigona</taxon>
    </lineage>
</organism>